<name>A0A1H7GMG1_OLID1</name>
<dbReference type="EMBL" id="FOAF01000001">
    <property type="protein sequence ID" value="SEK39264.1"/>
    <property type="molecule type" value="Genomic_DNA"/>
</dbReference>
<keyword evidence="1" id="KW-0472">Membrane</keyword>
<dbReference type="AlphaFoldDB" id="A0A1H7GMG1"/>
<keyword evidence="1" id="KW-0812">Transmembrane</keyword>
<dbReference type="STRING" id="407022.SAMN05661044_00132"/>
<evidence type="ECO:0000313" key="3">
    <source>
        <dbReference type="Proteomes" id="UP000199421"/>
    </source>
</evidence>
<feature type="transmembrane region" description="Helical" evidence="1">
    <location>
        <begin position="24"/>
        <end position="41"/>
    </location>
</feature>
<gene>
    <name evidence="2" type="ORF">SAMN05661044_00132</name>
</gene>
<keyword evidence="3" id="KW-1185">Reference proteome</keyword>
<proteinExistence type="predicted"/>
<dbReference type="Proteomes" id="UP000199421">
    <property type="component" value="Unassembled WGS sequence"/>
</dbReference>
<keyword evidence="1" id="KW-1133">Transmembrane helix</keyword>
<organism evidence="2 3">
    <name type="scientific">Olivibacter domesticus</name>
    <name type="common">Pseudosphingobacterium domesticum</name>
    <dbReference type="NCBI Taxonomy" id="407022"/>
    <lineage>
        <taxon>Bacteria</taxon>
        <taxon>Pseudomonadati</taxon>
        <taxon>Bacteroidota</taxon>
        <taxon>Sphingobacteriia</taxon>
        <taxon>Sphingobacteriales</taxon>
        <taxon>Sphingobacteriaceae</taxon>
        <taxon>Olivibacter</taxon>
    </lineage>
</organism>
<feature type="transmembrane region" description="Helical" evidence="1">
    <location>
        <begin position="47"/>
        <end position="69"/>
    </location>
</feature>
<evidence type="ECO:0000256" key="1">
    <source>
        <dbReference type="SAM" id="Phobius"/>
    </source>
</evidence>
<protein>
    <submittedName>
        <fullName evidence="2">Uncharacterized protein</fullName>
    </submittedName>
</protein>
<reference evidence="3" key="1">
    <citation type="submission" date="2016-10" db="EMBL/GenBank/DDBJ databases">
        <authorList>
            <person name="Varghese N."/>
            <person name="Submissions S."/>
        </authorList>
    </citation>
    <scope>NUCLEOTIDE SEQUENCE [LARGE SCALE GENOMIC DNA]</scope>
    <source>
        <strain evidence="3">DSM 18733</strain>
    </source>
</reference>
<evidence type="ECO:0000313" key="2">
    <source>
        <dbReference type="EMBL" id="SEK39264.1"/>
    </source>
</evidence>
<sequence>MTYTLNEEGIKYLNKQVKVMRNGWYYYLPLALFLYTTAIIDRWDGNFVKHIIIGSLTMGLTLVYLFIILPIKRVKVMNNIVENLTINEDYISLQTFGIFWKKPQVIQIALKDFHIFEHATEKGRNLFELSSTYRIHDIPTAEQYYLAPQYIASWDDLYEKLTELKYQ</sequence>
<accession>A0A1H7GMG1</accession>